<dbReference type="InterPro" id="IPR036388">
    <property type="entry name" value="WH-like_DNA-bd_sf"/>
</dbReference>
<evidence type="ECO:0000313" key="5">
    <source>
        <dbReference type="EMBL" id="RMC37582.1"/>
    </source>
</evidence>
<dbReference type="PANTHER" id="PTHR43537">
    <property type="entry name" value="TRANSCRIPTIONAL REGULATOR, GNTR FAMILY"/>
    <property type="match status" value="1"/>
</dbReference>
<evidence type="ECO:0000313" key="6">
    <source>
        <dbReference type="Proteomes" id="UP000273516"/>
    </source>
</evidence>
<name>A0A3M0MIK7_9RHOB</name>
<evidence type="ECO:0000256" key="2">
    <source>
        <dbReference type="ARBA" id="ARBA00023125"/>
    </source>
</evidence>
<dbReference type="SUPFAM" id="SSF46785">
    <property type="entry name" value="Winged helix' DNA-binding domain"/>
    <property type="match status" value="1"/>
</dbReference>
<dbReference type="Gene3D" id="1.20.120.530">
    <property type="entry name" value="GntR ligand-binding domain-like"/>
    <property type="match status" value="1"/>
</dbReference>
<keyword evidence="2" id="KW-0238">DNA-binding</keyword>
<feature type="domain" description="HTH gntR-type" evidence="4">
    <location>
        <begin position="81"/>
        <end position="148"/>
    </location>
</feature>
<dbReference type="SUPFAM" id="SSF48008">
    <property type="entry name" value="GntR ligand-binding domain-like"/>
    <property type="match status" value="1"/>
</dbReference>
<dbReference type="InterPro" id="IPR011711">
    <property type="entry name" value="GntR_C"/>
</dbReference>
<dbReference type="GO" id="GO:0003700">
    <property type="term" value="F:DNA-binding transcription factor activity"/>
    <property type="evidence" value="ECO:0007669"/>
    <property type="project" value="InterPro"/>
</dbReference>
<dbReference type="PANTHER" id="PTHR43537:SF24">
    <property type="entry name" value="GLUCONATE OPERON TRANSCRIPTIONAL REPRESSOR"/>
    <property type="match status" value="1"/>
</dbReference>
<dbReference type="AlphaFoldDB" id="A0A3M0MIK7"/>
<gene>
    <name evidence="5" type="ORF">C9E81_02195</name>
</gene>
<dbReference type="InterPro" id="IPR000524">
    <property type="entry name" value="Tscrpt_reg_HTH_GntR"/>
</dbReference>
<proteinExistence type="predicted"/>
<keyword evidence="1" id="KW-0805">Transcription regulation</keyword>
<comment type="caution">
    <text evidence="5">The sequence shown here is derived from an EMBL/GenBank/DDBJ whole genome shotgun (WGS) entry which is preliminary data.</text>
</comment>
<dbReference type="InterPro" id="IPR008920">
    <property type="entry name" value="TF_FadR/GntR_C"/>
</dbReference>
<keyword evidence="3" id="KW-0804">Transcription</keyword>
<dbReference type="Gene3D" id="1.10.10.10">
    <property type="entry name" value="Winged helix-like DNA-binding domain superfamily/Winged helix DNA-binding domain"/>
    <property type="match status" value="1"/>
</dbReference>
<dbReference type="SMART" id="SM00345">
    <property type="entry name" value="HTH_GNTR"/>
    <property type="match status" value="1"/>
</dbReference>
<dbReference type="InterPro" id="IPR036390">
    <property type="entry name" value="WH_DNA-bd_sf"/>
</dbReference>
<dbReference type="Proteomes" id="UP000273516">
    <property type="component" value="Unassembled WGS sequence"/>
</dbReference>
<evidence type="ECO:0000259" key="4">
    <source>
        <dbReference type="PROSITE" id="PS50949"/>
    </source>
</evidence>
<dbReference type="EMBL" id="QOKZ01000001">
    <property type="protein sequence ID" value="RMC37582.1"/>
    <property type="molecule type" value="Genomic_DNA"/>
</dbReference>
<organism evidence="5 6">
    <name type="scientific">Paracoccus alkanivorans</name>
    <dbReference type="NCBI Taxonomy" id="2116655"/>
    <lineage>
        <taxon>Bacteria</taxon>
        <taxon>Pseudomonadati</taxon>
        <taxon>Pseudomonadota</taxon>
        <taxon>Alphaproteobacteria</taxon>
        <taxon>Rhodobacterales</taxon>
        <taxon>Paracoccaceae</taxon>
        <taxon>Paracoccus</taxon>
    </lineage>
</organism>
<dbReference type="PROSITE" id="PS50949">
    <property type="entry name" value="HTH_GNTR"/>
    <property type="match status" value="1"/>
</dbReference>
<dbReference type="Pfam" id="PF07729">
    <property type="entry name" value="FCD"/>
    <property type="match status" value="1"/>
</dbReference>
<dbReference type="OrthoDB" id="9788098at2"/>
<dbReference type="CDD" id="cd07377">
    <property type="entry name" value="WHTH_GntR"/>
    <property type="match status" value="1"/>
</dbReference>
<keyword evidence="6" id="KW-1185">Reference proteome</keyword>
<dbReference type="Pfam" id="PF00392">
    <property type="entry name" value="GntR"/>
    <property type="match status" value="1"/>
</dbReference>
<dbReference type="GO" id="GO:0003677">
    <property type="term" value="F:DNA binding"/>
    <property type="evidence" value="ECO:0007669"/>
    <property type="project" value="UniProtKB-KW"/>
</dbReference>
<sequence>MDSQCQQRGPAGCRTGRTVVRRYLVGSARRDSFVTGPGKSKADIVTMTRREPGERHEIGYAASVPGLSGNARHIGRNIRPLTIAEQVADAFGVMIVEGSLAPGERLGEEKLAEMYGVSRGPVREAFRILEKRRLVEIIPRRGAFVRPVTLASIEDLFNVRNALASMAAASFARRIHDQEGHARIVKLDRRLEQLREMTADPDCLPLDFTFQLTRIVYTVVMGSGNQLLGEIWADLNNDTFWTTIWKTPQDSLTVEERRRRLAQVEHSVAAIRDGDSDAAETTIRLWLEEIRDNVLANLQNSRPTGMR</sequence>
<protein>
    <submittedName>
        <fullName evidence="5">GntR family transcriptional regulator</fullName>
    </submittedName>
</protein>
<evidence type="ECO:0000256" key="1">
    <source>
        <dbReference type="ARBA" id="ARBA00023015"/>
    </source>
</evidence>
<evidence type="ECO:0000256" key="3">
    <source>
        <dbReference type="ARBA" id="ARBA00023163"/>
    </source>
</evidence>
<accession>A0A3M0MIK7</accession>
<reference evidence="5 6" key="1">
    <citation type="submission" date="2018-07" db="EMBL/GenBank/DDBJ databases">
        <authorList>
            <person name="Zhang Y."/>
            <person name="Wang L."/>
            <person name="Ma S."/>
        </authorList>
    </citation>
    <scope>NUCLEOTIDE SEQUENCE [LARGE SCALE GENOMIC DNA]</scope>
    <source>
        <strain evidence="5 6">4-2</strain>
    </source>
</reference>